<dbReference type="EMBL" id="QVEP01000009">
    <property type="protein sequence ID" value="RGB80715.1"/>
    <property type="molecule type" value="Genomic_DNA"/>
</dbReference>
<dbReference type="GO" id="GO:0004674">
    <property type="term" value="F:protein serine/threonine kinase activity"/>
    <property type="evidence" value="ECO:0007669"/>
    <property type="project" value="UniProtKB-KW"/>
</dbReference>
<dbReference type="InterPro" id="IPR050267">
    <property type="entry name" value="Anti-sigma-factor_SerPK"/>
</dbReference>
<dbReference type="HAMAP" id="MF_00637">
    <property type="entry name" value="Anti_sigma_F"/>
    <property type="match status" value="1"/>
</dbReference>
<keyword evidence="6 7" id="KW-0749">Sporulation</keyword>
<dbReference type="AlphaFoldDB" id="A0A3E2TQ42"/>
<organism evidence="9 11">
    <name type="scientific">Coprococcus catus</name>
    <dbReference type="NCBI Taxonomy" id="116085"/>
    <lineage>
        <taxon>Bacteria</taxon>
        <taxon>Bacillati</taxon>
        <taxon>Bacillota</taxon>
        <taxon>Clostridia</taxon>
        <taxon>Lachnospirales</taxon>
        <taxon>Lachnospiraceae</taxon>
        <taxon>Coprococcus</taxon>
    </lineage>
</organism>
<comment type="catalytic activity">
    <reaction evidence="7">
        <text>L-threonyl-[protein] + ATP = O-phospho-L-threonyl-[protein] + ADP + H(+)</text>
        <dbReference type="Rhea" id="RHEA:46608"/>
        <dbReference type="Rhea" id="RHEA-COMP:11060"/>
        <dbReference type="Rhea" id="RHEA-COMP:11605"/>
        <dbReference type="ChEBI" id="CHEBI:15378"/>
        <dbReference type="ChEBI" id="CHEBI:30013"/>
        <dbReference type="ChEBI" id="CHEBI:30616"/>
        <dbReference type="ChEBI" id="CHEBI:61977"/>
        <dbReference type="ChEBI" id="CHEBI:456216"/>
        <dbReference type="EC" id="2.7.11.1"/>
    </reaction>
</comment>
<keyword evidence="3 7" id="KW-0547">Nucleotide-binding</keyword>
<dbReference type="Proteomes" id="UP000260773">
    <property type="component" value="Unassembled WGS sequence"/>
</dbReference>
<keyword evidence="4 7" id="KW-0418">Kinase</keyword>
<evidence type="ECO:0000256" key="5">
    <source>
        <dbReference type="ARBA" id="ARBA00022840"/>
    </source>
</evidence>
<dbReference type="GO" id="GO:0030436">
    <property type="term" value="P:asexual sporulation"/>
    <property type="evidence" value="ECO:0007669"/>
    <property type="project" value="UniProtKB-UniRule"/>
</dbReference>
<dbReference type="InterPro" id="IPR003594">
    <property type="entry name" value="HATPase_dom"/>
</dbReference>
<dbReference type="OrthoDB" id="9768808at2"/>
<reference evidence="11 12" key="1">
    <citation type="submission" date="2018-08" db="EMBL/GenBank/DDBJ databases">
        <title>A genome reference for cultivated species of the human gut microbiota.</title>
        <authorList>
            <person name="Zou Y."/>
            <person name="Xue W."/>
            <person name="Luo G."/>
        </authorList>
    </citation>
    <scope>NUCLEOTIDE SEQUENCE [LARGE SCALE GENOMIC DNA]</scope>
    <source>
        <strain evidence="9 11">AF45-17</strain>
        <strain evidence="10 12">AM28-39</strain>
    </source>
</reference>
<keyword evidence="5 7" id="KW-0067">ATP-binding</keyword>
<evidence type="ECO:0000259" key="8">
    <source>
        <dbReference type="SMART" id="SM00387"/>
    </source>
</evidence>
<dbReference type="PANTHER" id="PTHR35526:SF3">
    <property type="entry name" value="ANTI-SIGMA-F FACTOR RSBW"/>
    <property type="match status" value="1"/>
</dbReference>
<keyword evidence="1 7" id="KW-0723">Serine/threonine-protein kinase</keyword>
<dbReference type="NCBIfam" id="TIGR01925">
    <property type="entry name" value="spIIAB"/>
    <property type="match status" value="1"/>
</dbReference>
<dbReference type="GO" id="GO:0030435">
    <property type="term" value="P:sporulation resulting in formation of a cellular spore"/>
    <property type="evidence" value="ECO:0007669"/>
    <property type="project" value="UniProtKB-KW"/>
</dbReference>
<dbReference type="SMART" id="SM00387">
    <property type="entry name" value="HATPase_c"/>
    <property type="match status" value="1"/>
</dbReference>
<dbReference type="SUPFAM" id="SSF55874">
    <property type="entry name" value="ATPase domain of HSP90 chaperone/DNA topoisomerase II/histidine kinase"/>
    <property type="match status" value="1"/>
</dbReference>
<comment type="similarity">
    <text evidence="7">Belongs to the anti-sigma-factor family.</text>
</comment>
<dbReference type="InterPro" id="IPR010194">
    <property type="entry name" value="Anti-sigma_F"/>
</dbReference>
<comment type="function">
    <text evidence="7">Binds to sigma F and blocks its ability to form an RNA polymerase holoenzyme (E-sigma F). Phosphorylates SpoIIAA on a serine residue. This phosphorylation may enable SpoIIAA to act as an anti-anti-sigma factor that counteracts SpoIIAB and thus releases sigma F from inhibition.</text>
</comment>
<protein>
    <recommendedName>
        <fullName evidence="7">Anti-sigma F factor</fullName>
        <ecNumber evidence="7">2.7.11.1</ecNumber>
    </recommendedName>
    <alternativeName>
        <fullName evidence="7">Stage II sporulation protein AB</fullName>
    </alternativeName>
</protein>
<keyword evidence="2 7" id="KW-0808">Transferase</keyword>
<evidence type="ECO:0000256" key="4">
    <source>
        <dbReference type="ARBA" id="ARBA00022777"/>
    </source>
</evidence>
<dbReference type="GO" id="GO:0016989">
    <property type="term" value="F:sigma factor antagonist activity"/>
    <property type="evidence" value="ECO:0007669"/>
    <property type="project" value="InterPro"/>
</dbReference>
<evidence type="ECO:0000256" key="7">
    <source>
        <dbReference type="HAMAP-Rule" id="MF_00637"/>
    </source>
</evidence>
<evidence type="ECO:0000313" key="12">
    <source>
        <dbReference type="Proteomes" id="UP000261231"/>
    </source>
</evidence>
<dbReference type="EC" id="2.7.11.1" evidence="7"/>
<evidence type="ECO:0000313" key="9">
    <source>
        <dbReference type="EMBL" id="RGB80715.1"/>
    </source>
</evidence>
<sequence>MRDKMRLTMNAIAENEYFARVTVAAFSAKMDPTMEELSDIKTAVSEAVTNAVVHGYDGKGGSVEIRAEIQDEWLEVEIEDEGIGMDDVELAMEPLYTSRPETNHAGMGFTFMEAFMDELEVTSTSGQGTKVKMRKKIERPAVLRSKKRSVR</sequence>
<accession>A0A3E2TQ42</accession>
<dbReference type="Pfam" id="PF13581">
    <property type="entry name" value="HATPase_c_2"/>
    <property type="match status" value="1"/>
</dbReference>
<dbReference type="GO" id="GO:0042174">
    <property type="term" value="P:negative regulation of sporulation resulting in formation of a cellular spore"/>
    <property type="evidence" value="ECO:0007669"/>
    <property type="project" value="InterPro"/>
</dbReference>
<evidence type="ECO:0000256" key="1">
    <source>
        <dbReference type="ARBA" id="ARBA00022527"/>
    </source>
</evidence>
<dbReference type="EMBL" id="QVFD01000012">
    <property type="protein sequence ID" value="RGC45178.1"/>
    <property type="molecule type" value="Genomic_DNA"/>
</dbReference>
<dbReference type="InterPro" id="IPR036890">
    <property type="entry name" value="HATPase_C_sf"/>
</dbReference>
<evidence type="ECO:0000256" key="3">
    <source>
        <dbReference type="ARBA" id="ARBA00022741"/>
    </source>
</evidence>
<evidence type="ECO:0000256" key="2">
    <source>
        <dbReference type="ARBA" id="ARBA00022679"/>
    </source>
</evidence>
<dbReference type="RefSeq" id="WP_015513799.1">
    <property type="nucleotide sequence ID" value="NZ_JAQCWV010000015.1"/>
</dbReference>
<evidence type="ECO:0000313" key="11">
    <source>
        <dbReference type="Proteomes" id="UP000260773"/>
    </source>
</evidence>
<dbReference type="PANTHER" id="PTHR35526">
    <property type="entry name" value="ANTI-SIGMA-F FACTOR RSBW-RELATED"/>
    <property type="match status" value="1"/>
</dbReference>
<dbReference type="Proteomes" id="UP000261231">
    <property type="component" value="Unassembled WGS sequence"/>
</dbReference>
<proteinExistence type="inferred from homology"/>
<evidence type="ECO:0000256" key="6">
    <source>
        <dbReference type="ARBA" id="ARBA00022969"/>
    </source>
</evidence>
<dbReference type="Gene3D" id="3.30.565.10">
    <property type="entry name" value="Histidine kinase-like ATPase, C-terminal domain"/>
    <property type="match status" value="1"/>
</dbReference>
<feature type="domain" description="Histidine kinase/HSP90-like ATPase" evidence="8">
    <location>
        <begin position="35"/>
        <end position="139"/>
    </location>
</feature>
<evidence type="ECO:0000313" key="10">
    <source>
        <dbReference type="EMBL" id="RGC45178.1"/>
    </source>
</evidence>
<gene>
    <name evidence="7" type="primary">spoIIAB</name>
    <name evidence="9" type="ORF">DW070_05355</name>
    <name evidence="10" type="ORF">DW747_12010</name>
</gene>
<comment type="caution">
    <text evidence="9">The sequence shown here is derived from an EMBL/GenBank/DDBJ whole genome shotgun (WGS) entry which is preliminary data.</text>
</comment>
<comment type="catalytic activity">
    <reaction evidence="7">
        <text>L-seryl-[protein] + ATP = O-phospho-L-seryl-[protein] + ADP + H(+)</text>
        <dbReference type="Rhea" id="RHEA:17989"/>
        <dbReference type="Rhea" id="RHEA-COMP:9863"/>
        <dbReference type="Rhea" id="RHEA-COMP:11604"/>
        <dbReference type="ChEBI" id="CHEBI:15378"/>
        <dbReference type="ChEBI" id="CHEBI:29999"/>
        <dbReference type="ChEBI" id="CHEBI:30616"/>
        <dbReference type="ChEBI" id="CHEBI:83421"/>
        <dbReference type="ChEBI" id="CHEBI:456216"/>
        <dbReference type="EC" id="2.7.11.1"/>
    </reaction>
</comment>
<name>A0A3E2TQ42_9FIRM</name>
<dbReference type="GO" id="GO:0005524">
    <property type="term" value="F:ATP binding"/>
    <property type="evidence" value="ECO:0007669"/>
    <property type="project" value="UniProtKB-KW"/>
</dbReference>
<keyword evidence="12" id="KW-1185">Reference proteome</keyword>